<sequence length="667" mass="75339">MKMQRQLQNKLVFDDGTFLYFENKDMQKQDSKISSNVETSSIRSLSSESLAPKTYRCCGESTNPAHGKGRRFHLLQMLILPFIPILALIVQTAFILNNIMVHRQEVMDVETQVTIATELGKVVTYMQLERSEVAFYVYTNGSTLRNINISERFEITDNALNNVNNFPPVYLPQEDEGIVEMDKATFQTRLNEFRQKISSEESSMSEILEWYTTVNAAMLDHLTNQIKETDNSGVWRYLLAFKSLLRSIESTGISSVYGVNYFGRGVLRGNNYINYVKQDAIAKDLLNGSLNYVPYLKNVYKKLTNAMKNYGSIKHKCDIIVQNIKRTPNITEAIDYFDSVASYTNELRKLQTELRMVIKNYVSDDLHSAANQEAVGIAILVVVLAVSPIIIWLVRNAVATIQLYAANLASKAKELKKEKKKSDSLLLQMLPPSVAMQLKQTKQVPAEFYSCVTVYFSDIVGFTEISAVSTPLEVVTFLNKIYKLFDARIECYDVYKVETIGDSYMVASGLPVKNGNKHVTEIASMALDLLAGSTHFKIPHRKSERLQMRSGAHTGPVVAGIVGSKMPRYCLFGDTVNTASRMESTGEALKIHISADMKKALDAIGGYKTEHRGLVEVKGKGLMDTYWLTCKESVTHRTVEMETPTYLQDEDSEPVFMRRLRGEDYNI</sequence>
<protein>
    <recommendedName>
        <fullName evidence="2">guanylate cyclase</fullName>
        <ecNumber evidence="2">4.6.1.2</ecNumber>
    </recommendedName>
</protein>
<organism evidence="16 17">
    <name type="scientific">Aquatica leii</name>
    <dbReference type="NCBI Taxonomy" id="1421715"/>
    <lineage>
        <taxon>Eukaryota</taxon>
        <taxon>Metazoa</taxon>
        <taxon>Ecdysozoa</taxon>
        <taxon>Arthropoda</taxon>
        <taxon>Hexapoda</taxon>
        <taxon>Insecta</taxon>
        <taxon>Pterygota</taxon>
        <taxon>Neoptera</taxon>
        <taxon>Endopterygota</taxon>
        <taxon>Coleoptera</taxon>
        <taxon>Polyphaga</taxon>
        <taxon>Elateriformia</taxon>
        <taxon>Elateroidea</taxon>
        <taxon>Lampyridae</taxon>
        <taxon>Luciolinae</taxon>
        <taxon>Aquatica</taxon>
    </lineage>
</organism>
<dbReference type="GO" id="GO:0005525">
    <property type="term" value="F:GTP binding"/>
    <property type="evidence" value="ECO:0007669"/>
    <property type="project" value="UniProtKB-KW"/>
</dbReference>
<dbReference type="PROSITE" id="PS50125">
    <property type="entry name" value="GUANYLATE_CYCLASE_2"/>
    <property type="match status" value="1"/>
</dbReference>
<name>A0AAN7NZQ3_9COLE</name>
<dbReference type="PANTHER" id="PTHR11920">
    <property type="entry name" value="GUANYLYL CYCLASE"/>
    <property type="match status" value="1"/>
</dbReference>
<evidence type="ECO:0000256" key="6">
    <source>
        <dbReference type="ARBA" id="ARBA00022989"/>
    </source>
</evidence>
<dbReference type="Gene3D" id="3.30.70.1230">
    <property type="entry name" value="Nucleotide cyclase"/>
    <property type="match status" value="1"/>
</dbReference>
<dbReference type="FunFam" id="3.30.70.1230:FF:000004">
    <property type="entry name" value="Guanylate cyclase"/>
    <property type="match status" value="1"/>
</dbReference>
<keyword evidence="5" id="KW-0547">Nucleotide-binding</keyword>
<feature type="domain" description="Guanylate cyclase" evidence="15">
    <location>
        <begin position="453"/>
        <end position="583"/>
    </location>
</feature>
<feature type="transmembrane region" description="Helical" evidence="14">
    <location>
        <begin position="78"/>
        <end position="96"/>
    </location>
</feature>
<dbReference type="Pfam" id="PF08376">
    <property type="entry name" value="NIT"/>
    <property type="match status" value="1"/>
</dbReference>
<dbReference type="GO" id="GO:0007168">
    <property type="term" value="P:receptor guanylyl cyclase signaling pathway"/>
    <property type="evidence" value="ECO:0007669"/>
    <property type="project" value="TreeGrafter"/>
</dbReference>
<dbReference type="InterPro" id="IPR018297">
    <property type="entry name" value="A/G_cyclase_CS"/>
</dbReference>
<keyword evidence="3 14" id="KW-0812">Transmembrane</keyword>
<dbReference type="SMART" id="SM00044">
    <property type="entry name" value="CYCc"/>
    <property type="match status" value="1"/>
</dbReference>
<proteinExistence type="inferred from homology"/>
<reference evidence="17" key="1">
    <citation type="submission" date="2023-01" db="EMBL/GenBank/DDBJ databases">
        <title>Key to firefly adult light organ development and bioluminescence: homeobox transcription factors regulate luciferase expression and transportation to peroxisome.</title>
        <authorList>
            <person name="Fu X."/>
        </authorList>
    </citation>
    <scope>NUCLEOTIDE SEQUENCE [LARGE SCALE GENOMIC DNA]</scope>
</reference>
<evidence type="ECO:0000256" key="5">
    <source>
        <dbReference type="ARBA" id="ARBA00022741"/>
    </source>
</evidence>
<dbReference type="InterPro" id="IPR013587">
    <property type="entry name" value="Nitrate/nitrite_sensing"/>
</dbReference>
<dbReference type="PANTHER" id="PTHR11920:SF504">
    <property type="entry name" value="GUANYLATE CYCLASE"/>
    <property type="match status" value="1"/>
</dbReference>
<evidence type="ECO:0000313" key="16">
    <source>
        <dbReference type="EMBL" id="KAK4873852.1"/>
    </source>
</evidence>
<evidence type="ECO:0000256" key="7">
    <source>
        <dbReference type="ARBA" id="ARBA00023134"/>
    </source>
</evidence>
<comment type="caution">
    <text evidence="16">The sequence shown here is derived from an EMBL/GenBank/DDBJ whole genome shotgun (WGS) entry which is preliminary data.</text>
</comment>
<dbReference type="PROSITE" id="PS00452">
    <property type="entry name" value="GUANYLATE_CYCLASE_1"/>
    <property type="match status" value="1"/>
</dbReference>
<keyword evidence="7" id="KW-0342">GTP-binding</keyword>
<dbReference type="EC" id="4.6.1.2" evidence="2"/>
<evidence type="ECO:0000256" key="4">
    <source>
        <dbReference type="ARBA" id="ARBA00022729"/>
    </source>
</evidence>
<evidence type="ECO:0000256" key="1">
    <source>
        <dbReference type="ARBA" id="ARBA00004479"/>
    </source>
</evidence>
<dbReference type="InterPro" id="IPR029787">
    <property type="entry name" value="Nucleotide_cyclase"/>
</dbReference>
<comment type="subcellular location">
    <subcellularLocation>
        <location evidence="1">Membrane</location>
        <topology evidence="1">Single-pass type I membrane protein</topology>
    </subcellularLocation>
</comment>
<dbReference type="Pfam" id="PF07701">
    <property type="entry name" value="HNOBA"/>
    <property type="match status" value="1"/>
</dbReference>
<dbReference type="GO" id="GO:0004383">
    <property type="term" value="F:guanylate cyclase activity"/>
    <property type="evidence" value="ECO:0007669"/>
    <property type="project" value="UniProtKB-EC"/>
</dbReference>
<dbReference type="GO" id="GO:0035556">
    <property type="term" value="P:intracellular signal transduction"/>
    <property type="evidence" value="ECO:0007669"/>
    <property type="project" value="InterPro"/>
</dbReference>
<dbReference type="EMBL" id="JARPUR010000006">
    <property type="protein sequence ID" value="KAK4873852.1"/>
    <property type="molecule type" value="Genomic_DNA"/>
</dbReference>
<evidence type="ECO:0000259" key="15">
    <source>
        <dbReference type="PROSITE" id="PS50125"/>
    </source>
</evidence>
<evidence type="ECO:0000256" key="14">
    <source>
        <dbReference type="SAM" id="Phobius"/>
    </source>
</evidence>
<evidence type="ECO:0000256" key="9">
    <source>
        <dbReference type="ARBA" id="ARBA00023170"/>
    </source>
</evidence>
<comment type="similarity">
    <text evidence="13">Belongs to the adenylyl cyclase class-4/guanylyl cyclase family.</text>
</comment>
<dbReference type="Gene3D" id="6.10.250.780">
    <property type="match status" value="1"/>
</dbReference>
<dbReference type="GO" id="GO:0001653">
    <property type="term" value="F:peptide receptor activity"/>
    <property type="evidence" value="ECO:0007669"/>
    <property type="project" value="TreeGrafter"/>
</dbReference>
<evidence type="ECO:0000256" key="10">
    <source>
        <dbReference type="ARBA" id="ARBA00023180"/>
    </source>
</evidence>
<evidence type="ECO:0000256" key="3">
    <source>
        <dbReference type="ARBA" id="ARBA00022692"/>
    </source>
</evidence>
<dbReference type="Proteomes" id="UP001353858">
    <property type="component" value="Unassembled WGS sequence"/>
</dbReference>
<keyword evidence="9" id="KW-0675">Receptor</keyword>
<dbReference type="AlphaFoldDB" id="A0AAN7NZQ3"/>
<dbReference type="GO" id="GO:0004016">
    <property type="term" value="F:adenylate cyclase activity"/>
    <property type="evidence" value="ECO:0007669"/>
    <property type="project" value="TreeGrafter"/>
</dbReference>
<dbReference type="SUPFAM" id="SSF55073">
    <property type="entry name" value="Nucleotide cyclase"/>
    <property type="match status" value="1"/>
</dbReference>
<dbReference type="CDD" id="cd07302">
    <property type="entry name" value="CHD"/>
    <property type="match status" value="1"/>
</dbReference>
<evidence type="ECO:0000256" key="13">
    <source>
        <dbReference type="RuleBase" id="RU000405"/>
    </source>
</evidence>
<evidence type="ECO:0000256" key="2">
    <source>
        <dbReference type="ARBA" id="ARBA00012202"/>
    </source>
</evidence>
<evidence type="ECO:0000256" key="12">
    <source>
        <dbReference type="ARBA" id="ARBA00023293"/>
    </source>
</evidence>
<evidence type="ECO:0000256" key="11">
    <source>
        <dbReference type="ARBA" id="ARBA00023239"/>
    </source>
</evidence>
<gene>
    <name evidence="16" type="ORF">RN001_013212</name>
</gene>
<keyword evidence="8 14" id="KW-0472">Membrane</keyword>
<evidence type="ECO:0000313" key="17">
    <source>
        <dbReference type="Proteomes" id="UP001353858"/>
    </source>
</evidence>
<dbReference type="Pfam" id="PF00211">
    <property type="entry name" value="Guanylate_cyc"/>
    <property type="match status" value="1"/>
</dbReference>
<keyword evidence="6 14" id="KW-1133">Transmembrane helix</keyword>
<dbReference type="GO" id="GO:0005886">
    <property type="term" value="C:plasma membrane"/>
    <property type="evidence" value="ECO:0007669"/>
    <property type="project" value="TreeGrafter"/>
</dbReference>
<keyword evidence="11 13" id="KW-0456">Lyase</keyword>
<keyword evidence="17" id="KW-1185">Reference proteome</keyword>
<accession>A0AAN7NZQ3</accession>
<dbReference type="InterPro" id="IPR050401">
    <property type="entry name" value="Cyclic_nucleotide_synthase"/>
</dbReference>
<dbReference type="InterPro" id="IPR001054">
    <property type="entry name" value="A/G_cyclase"/>
</dbReference>
<evidence type="ECO:0000256" key="8">
    <source>
        <dbReference type="ARBA" id="ARBA00023136"/>
    </source>
</evidence>
<keyword evidence="12" id="KW-0141">cGMP biosynthesis</keyword>
<dbReference type="InterPro" id="IPR011645">
    <property type="entry name" value="HNOB_dom_associated"/>
</dbReference>
<keyword evidence="4" id="KW-0732">Signal</keyword>
<keyword evidence="10" id="KW-0325">Glycoprotein</keyword>